<evidence type="ECO:0000313" key="4">
    <source>
        <dbReference type="Proteomes" id="UP000054549"/>
    </source>
</evidence>
<dbReference type="Gene3D" id="3.40.50.300">
    <property type="entry name" value="P-loop containing nucleotide triphosphate hydrolases"/>
    <property type="match status" value="1"/>
</dbReference>
<dbReference type="InParanoid" id="A0A0C2WPF2"/>
<evidence type="ECO:0000256" key="1">
    <source>
        <dbReference type="ARBA" id="ARBA00022741"/>
    </source>
</evidence>
<sequence>MTSSEWSTPFDDDDDEECLNSLEDLEEGIIKTQKNTSNEYTILLVGETGTGKTTFLSLLANILTGRSPNDYVFSHDEDNEAGDGDRHSQTNSAKLYEFKSKNGVAVRILDTPGLADTRGLAQDEKHKENIARAIKDNIHVVNAVLILANGTLPRLSAATDYALSTLSSIFPRSLVENIGIIFTNVSIQLSLNFDQNSLPERLRNPDSQFRLDNPVALWKKCLARCSNSRVTKRERSEWKAEIHQKHQKALRTLASLFDWLDTLVPQPTTDIVRLYGKTQEIEQKIFHYLAHAGQLTIKETELKRIIKDLDVTKSSKEKHQHYQRIIKNKIWVQYPTPTGSATCLQSDCYSNCPIRQSDVVNAKISSAPQCLTLAFLGLGLASGVMWPFALTWGFSAFYYPIKFLADSTCPHCKHPYHNHHYGAMKWQQEEDKKVLLDQEALRNYTAAKTEHDRQELLRVSVEQTVEILQKEIDNSLSQVEALTQEYAALSISGSFSEQVVKTIVLLELHLESMRQKGNVESARKVDDSLKKMKNMLEVVEKAQTKANDQELE</sequence>
<evidence type="ECO:0000259" key="2">
    <source>
        <dbReference type="Pfam" id="PF04548"/>
    </source>
</evidence>
<dbReference type="InterPro" id="IPR025662">
    <property type="entry name" value="Sigma_54_int_dom_ATP-bd_1"/>
</dbReference>
<dbReference type="AlphaFoldDB" id="A0A0C2WPF2"/>
<dbReference type="EMBL" id="KN818334">
    <property type="protein sequence ID" value="KIL58586.1"/>
    <property type="molecule type" value="Genomic_DNA"/>
</dbReference>
<keyword evidence="4" id="KW-1185">Reference proteome</keyword>
<dbReference type="HOGENOM" id="CLU_020040_1_0_1"/>
<accession>A0A0C2WPF2</accession>
<dbReference type="GO" id="GO:0005525">
    <property type="term" value="F:GTP binding"/>
    <property type="evidence" value="ECO:0007669"/>
    <property type="project" value="InterPro"/>
</dbReference>
<dbReference type="Proteomes" id="UP000054549">
    <property type="component" value="Unassembled WGS sequence"/>
</dbReference>
<name>A0A0C2WPF2_AMAMK</name>
<dbReference type="PANTHER" id="PTHR32046">
    <property type="entry name" value="G DOMAIN-CONTAINING PROTEIN"/>
    <property type="match status" value="1"/>
</dbReference>
<dbReference type="Pfam" id="PF04548">
    <property type="entry name" value="AIG1"/>
    <property type="match status" value="1"/>
</dbReference>
<dbReference type="PANTHER" id="PTHR32046:SF12">
    <property type="entry name" value="AIG1-TYPE G DOMAIN-CONTAINING PROTEIN"/>
    <property type="match status" value="1"/>
</dbReference>
<evidence type="ECO:0000313" key="3">
    <source>
        <dbReference type="EMBL" id="KIL58586.1"/>
    </source>
</evidence>
<proteinExistence type="predicted"/>
<dbReference type="OrthoDB" id="2611327at2759"/>
<dbReference type="SUPFAM" id="SSF52540">
    <property type="entry name" value="P-loop containing nucleoside triphosphate hydrolases"/>
    <property type="match status" value="2"/>
</dbReference>
<dbReference type="InterPro" id="IPR027417">
    <property type="entry name" value="P-loop_NTPase"/>
</dbReference>
<dbReference type="InterPro" id="IPR006703">
    <property type="entry name" value="G_AIG1"/>
</dbReference>
<gene>
    <name evidence="3" type="ORF">M378DRAFT_15433</name>
</gene>
<feature type="domain" description="AIG1-type G" evidence="2">
    <location>
        <begin position="41"/>
        <end position="184"/>
    </location>
</feature>
<dbReference type="STRING" id="946122.A0A0C2WPF2"/>
<organism evidence="3 4">
    <name type="scientific">Amanita muscaria (strain Koide BX008)</name>
    <dbReference type="NCBI Taxonomy" id="946122"/>
    <lineage>
        <taxon>Eukaryota</taxon>
        <taxon>Fungi</taxon>
        <taxon>Dikarya</taxon>
        <taxon>Basidiomycota</taxon>
        <taxon>Agaricomycotina</taxon>
        <taxon>Agaricomycetes</taxon>
        <taxon>Agaricomycetidae</taxon>
        <taxon>Agaricales</taxon>
        <taxon>Pluteineae</taxon>
        <taxon>Amanitaceae</taxon>
        <taxon>Amanita</taxon>
    </lineage>
</organism>
<protein>
    <recommendedName>
        <fullName evidence="2">AIG1-type G domain-containing protein</fullName>
    </recommendedName>
</protein>
<keyword evidence="1" id="KW-0547">Nucleotide-binding</keyword>
<dbReference type="PROSITE" id="PS00675">
    <property type="entry name" value="SIGMA54_INTERACT_1"/>
    <property type="match status" value="1"/>
</dbReference>
<reference evidence="3 4" key="1">
    <citation type="submission" date="2014-04" db="EMBL/GenBank/DDBJ databases">
        <title>Evolutionary Origins and Diversification of the Mycorrhizal Mutualists.</title>
        <authorList>
            <consortium name="DOE Joint Genome Institute"/>
            <consortium name="Mycorrhizal Genomics Consortium"/>
            <person name="Kohler A."/>
            <person name="Kuo A."/>
            <person name="Nagy L.G."/>
            <person name="Floudas D."/>
            <person name="Copeland A."/>
            <person name="Barry K.W."/>
            <person name="Cichocki N."/>
            <person name="Veneault-Fourrey C."/>
            <person name="LaButti K."/>
            <person name="Lindquist E.A."/>
            <person name="Lipzen A."/>
            <person name="Lundell T."/>
            <person name="Morin E."/>
            <person name="Murat C."/>
            <person name="Riley R."/>
            <person name="Ohm R."/>
            <person name="Sun H."/>
            <person name="Tunlid A."/>
            <person name="Henrissat B."/>
            <person name="Grigoriev I.V."/>
            <person name="Hibbett D.S."/>
            <person name="Martin F."/>
        </authorList>
    </citation>
    <scope>NUCLEOTIDE SEQUENCE [LARGE SCALE GENOMIC DNA]</scope>
    <source>
        <strain evidence="3 4">Koide BX008</strain>
    </source>
</reference>